<feature type="region of interest" description="Disordered" evidence="1">
    <location>
        <begin position="20"/>
        <end position="44"/>
    </location>
</feature>
<dbReference type="InterPro" id="IPR005152">
    <property type="entry name" value="Lipase_secreted"/>
</dbReference>
<dbReference type="Proteomes" id="UP000466683">
    <property type="component" value="Chromosome"/>
</dbReference>
<name>A0ABM7IQN7_9MYCO</name>
<dbReference type="EMBL" id="AP022579">
    <property type="protein sequence ID" value="BBX89106.1"/>
    <property type="molecule type" value="Genomic_DNA"/>
</dbReference>
<dbReference type="SUPFAM" id="SSF53474">
    <property type="entry name" value="alpha/beta-Hydrolases"/>
    <property type="match status" value="1"/>
</dbReference>
<gene>
    <name evidence="2" type="ORF">MBOE_07550</name>
</gene>
<organism evidence="2 3">
    <name type="scientific">Mycolicibacterium boenickei</name>
    <dbReference type="NCBI Taxonomy" id="146017"/>
    <lineage>
        <taxon>Bacteria</taxon>
        <taxon>Bacillati</taxon>
        <taxon>Actinomycetota</taxon>
        <taxon>Actinomycetes</taxon>
        <taxon>Mycobacteriales</taxon>
        <taxon>Mycobacteriaceae</taxon>
        <taxon>Mycolicibacterium</taxon>
    </lineage>
</organism>
<accession>A0ABM7IQN7</accession>
<dbReference type="InterPro" id="IPR029058">
    <property type="entry name" value="AB_hydrolase_fold"/>
</dbReference>
<feature type="compositionally biased region" description="Polar residues" evidence="1">
    <location>
        <begin position="31"/>
        <end position="40"/>
    </location>
</feature>
<dbReference type="Gene3D" id="3.40.50.1820">
    <property type="entry name" value="alpha/beta hydrolase"/>
    <property type="match status" value="2"/>
</dbReference>
<evidence type="ECO:0000313" key="3">
    <source>
        <dbReference type="Proteomes" id="UP000466683"/>
    </source>
</evidence>
<reference evidence="2 3" key="1">
    <citation type="journal article" date="2019" name="Emerg. Microbes Infect.">
        <title>Comprehensive subspecies identification of 175 nontuberculous mycobacteria species based on 7547 genomic profiles.</title>
        <authorList>
            <person name="Matsumoto Y."/>
            <person name="Kinjo T."/>
            <person name="Motooka D."/>
            <person name="Nabeya D."/>
            <person name="Jung N."/>
            <person name="Uechi K."/>
            <person name="Horii T."/>
            <person name="Iida T."/>
            <person name="Fujita J."/>
            <person name="Nakamura S."/>
        </authorList>
    </citation>
    <scope>NUCLEOTIDE SEQUENCE [LARGE SCALE GENOMIC DNA]</scope>
    <source>
        <strain evidence="2 3">JCM 15653</strain>
    </source>
</reference>
<keyword evidence="3" id="KW-1185">Reference proteome</keyword>
<evidence type="ECO:0000256" key="1">
    <source>
        <dbReference type="SAM" id="MobiDB-lite"/>
    </source>
</evidence>
<proteinExistence type="predicted"/>
<dbReference type="Pfam" id="PF03583">
    <property type="entry name" value="LIP"/>
    <property type="match status" value="1"/>
</dbReference>
<protein>
    <recommendedName>
        <fullName evidence="4">Lipase</fullName>
    </recommendedName>
</protein>
<evidence type="ECO:0000313" key="2">
    <source>
        <dbReference type="EMBL" id="BBX89106.1"/>
    </source>
</evidence>
<dbReference type="PIRSF" id="PIRSF029171">
    <property type="entry name" value="Esterase_LipA"/>
    <property type="match status" value="1"/>
</dbReference>
<evidence type="ECO:0008006" key="4">
    <source>
        <dbReference type="Google" id="ProtNLM"/>
    </source>
</evidence>
<dbReference type="PANTHER" id="PTHR34853">
    <property type="match status" value="1"/>
</dbReference>
<sequence>MRRSLTLMTAAALAFTGCGTESQRIDPKAGSANSDPSTTDPGKDWLAGVSPNTLATVAAPLRDAAASMDIETHISRSGIDDTESRFNTSIFVPKGNPPEGGFPIVTLAHRTTGTTPNCAPSLSPTLLDLAPTVATLLKAGYVVAVPDFQGLGKPDANSGGKNTYNPYLDSTTAGYNMVDAAQAARTSVSQTSDSWLAIGIGEGGQAAWAANELANNYDYHLNFVGSVSVSPLSDISGLADSAQNGTLNNDQKVAFARLVAALHAEYPDVIDLDDFRRGVAQQQWDNLLGCQPAPTAVQVAAQIPPEDLRPTSAEALDTLRGFLQKVNLPQAPAMKPMLVTYSGTEPVSPAAWTDRALNAACKLGDTITIRKDPQPQLDSATTMTWINDRFTSTPAPSDCEGHIS</sequence>
<dbReference type="PROSITE" id="PS51257">
    <property type="entry name" value="PROKAR_LIPOPROTEIN"/>
    <property type="match status" value="1"/>
</dbReference>
<dbReference type="PANTHER" id="PTHR34853:SF1">
    <property type="entry name" value="LIPASE 5"/>
    <property type="match status" value="1"/>
</dbReference>